<dbReference type="InterPro" id="IPR031983">
    <property type="entry name" value="DUF4786"/>
</dbReference>
<feature type="chain" id="PRO_5047442700" evidence="1">
    <location>
        <begin position="21"/>
        <end position="209"/>
    </location>
</feature>
<gene>
    <name evidence="2" type="ORF">PR048_002897</name>
</gene>
<protein>
    <submittedName>
        <fullName evidence="2">Uncharacterized protein</fullName>
    </submittedName>
</protein>
<dbReference type="Pfam" id="PF16027">
    <property type="entry name" value="DUF4786"/>
    <property type="match status" value="1"/>
</dbReference>
<reference evidence="2 3" key="1">
    <citation type="submission" date="2023-02" db="EMBL/GenBank/DDBJ databases">
        <title>LHISI_Scaffold_Assembly.</title>
        <authorList>
            <person name="Stuart O.P."/>
            <person name="Cleave R."/>
            <person name="Magrath M.J.L."/>
            <person name="Mikheyev A.S."/>
        </authorList>
    </citation>
    <scope>NUCLEOTIDE SEQUENCE [LARGE SCALE GENOMIC DNA]</scope>
    <source>
        <strain evidence="2">Daus_M_001</strain>
        <tissue evidence="2">Leg muscle</tissue>
    </source>
</reference>
<dbReference type="EMBL" id="JARBHB010000001">
    <property type="protein sequence ID" value="KAJ8897548.1"/>
    <property type="molecule type" value="Genomic_DNA"/>
</dbReference>
<accession>A0ABQ9INS4</accession>
<organism evidence="2 3">
    <name type="scientific">Dryococelus australis</name>
    <dbReference type="NCBI Taxonomy" id="614101"/>
    <lineage>
        <taxon>Eukaryota</taxon>
        <taxon>Metazoa</taxon>
        <taxon>Ecdysozoa</taxon>
        <taxon>Arthropoda</taxon>
        <taxon>Hexapoda</taxon>
        <taxon>Insecta</taxon>
        <taxon>Pterygota</taxon>
        <taxon>Neoptera</taxon>
        <taxon>Polyneoptera</taxon>
        <taxon>Phasmatodea</taxon>
        <taxon>Verophasmatodea</taxon>
        <taxon>Anareolatae</taxon>
        <taxon>Phasmatidae</taxon>
        <taxon>Eurycanthinae</taxon>
        <taxon>Dryococelus</taxon>
    </lineage>
</organism>
<keyword evidence="3" id="KW-1185">Reference proteome</keyword>
<keyword evidence="1" id="KW-0732">Signal</keyword>
<proteinExistence type="predicted"/>
<dbReference type="Proteomes" id="UP001159363">
    <property type="component" value="Chromosome 1"/>
</dbReference>
<comment type="caution">
    <text evidence="2">The sequence shown here is derived from an EMBL/GenBank/DDBJ whole genome shotgun (WGS) entry which is preliminary data.</text>
</comment>
<name>A0ABQ9INS4_9NEOP</name>
<feature type="signal peptide" evidence="1">
    <location>
        <begin position="1"/>
        <end position="20"/>
    </location>
</feature>
<evidence type="ECO:0000313" key="3">
    <source>
        <dbReference type="Proteomes" id="UP001159363"/>
    </source>
</evidence>
<evidence type="ECO:0000313" key="2">
    <source>
        <dbReference type="EMBL" id="KAJ8897548.1"/>
    </source>
</evidence>
<evidence type="ECO:0000256" key="1">
    <source>
        <dbReference type="SAM" id="SignalP"/>
    </source>
</evidence>
<sequence>MALHSAALLLLCSATSLSRAAPLLPDKTPPKTSLDAGPRGEKALEYFQYLLPPFVGDGDFYDQARAQQEARNEPLLGAKEPLFPDSPIYYIRLPPSPYAYVPGLGYVSQPQPQQQQQSAVNPFLSLPLNFLANGKPSSIYQWSSPGGYQLPTTTTTTTTPPPVAENAEHSAVVNLDKGPYVFNGRPSDIFVLRDSYNSLYSDALQNFYP</sequence>